<keyword evidence="3" id="KW-1185">Reference proteome</keyword>
<feature type="region of interest" description="Disordered" evidence="1">
    <location>
        <begin position="539"/>
        <end position="578"/>
    </location>
</feature>
<feature type="compositionally biased region" description="Low complexity" evidence="1">
    <location>
        <begin position="137"/>
        <end position="148"/>
    </location>
</feature>
<gene>
    <name evidence="2" type="ORF">BD410DRAFT_810411</name>
</gene>
<evidence type="ECO:0000256" key="1">
    <source>
        <dbReference type="SAM" id="MobiDB-lite"/>
    </source>
</evidence>
<dbReference type="VEuPathDB" id="FungiDB:BD410DRAFT_810411"/>
<feature type="region of interest" description="Disordered" evidence="1">
    <location>
        <begin position="280"/>
        <end position="334"/>
    </location>
</feature>
<evidence type="ECO:0000313" key="3">
    <source>
        <dbReference type="Proteomes" id="UP000294933"/>
    </source>
</evidence>
<proteinExistence type="predicted"/>
<feature type="compositionally biased region" description="Basic and acidic residues" evidence="1">
    <location>
        <begin position="306"/>
        <end position="317"/>
    </location>
</feature>
<name>A0A4Y7PE08_9AGAM</name>
<feature type="compositionally biased region" description="Polar residues" evidence="1">
    <location>
        <begin position="551"/>
        <end position="560"/>
    </location>
</feature>
<organism evidence="2 3">
    <name type="scientific">Rickenella mellea</name>
    <dbReference type="NCBI Taxonomy" id="50990"/>
    <lineage>
        <taxon>Eukaryota</taxon>
        <taxon>Fungi</taxon>
        <taxon>Dikarya</taxon>
        <taxon>Basidiomycota</taxon>
        <taxon>Agaricomycotina</taxon>
        <taxon>Agaricomycetes</taxon>
        <taxon>Hymenochaetales</taxon>
        <taxon>Rickenellaceae</taxon>
        <taxon>Rickenella</taxon>
    </lineage>
</organism>
<accession>A0A4Y7PE08</accession>
<evidence type="ECO:0000313" key="2">
    <source>
        <dbReference type="EMBL" id="TDL13594.1"/>
    </source>
</evidence>
<dbReference type="EMBL" id="ML170536">
    <property type="protein sequence ID" value="TDL13594.1"/>
    <property type="molecule type" value="Genomic_DNA"/>
</dbReference>
<sequence>MPNAHDIPWEKGTDNSRTQKLKPEGLVVNCLSMQHGKVTLDGDAALAMKALLDNYNPKAKDKLNDYFRRLLGAALKEATIHKTEKFVQLPILTDFYKRHVNKIPHDPHSRMNPSMDSHVGLTPSEVVPGNTPPPQDTPSGTEGTSSPGTVPPPSPNMQLGIEDARRLCQIHLERLKRPWIPSSGVGLLTFQMPENIDFGFPELETCSHNILAIKHATIKNFVDMSNAFDERETIFQNMLDLAVRNNVLQEVNTGQSPIRQQIESGDFRKTFSAITNEQRKTSAGHDNQLYPAPQQNTDSYVPEVTPEEKNEEAESVKTGHRGVKRAASDDGLEKSPIRQRIESEDSLRGLSAITNEQGRIGAGHDNQLCPTPQQSTDCLAAKVTSMEEKKEYASLANLNVFDKLWDSLGTLIFPPPPLKSICLPHPKHYGDAMVKLKTFAPAFARLSTENQTVYAGHLRFLRYAMGGQMTVSNGDPPILSCKADWYPIVFPMNTETAPWMSPVDRTFQDRLVTHMRTELNGQASSSAIDSLRAYWSNGGRVEDPTPDAIPNSGTKNSSTVQHHRVDSSSADSRFMVLK</sequence>
<dbReference type="Proteomes" id="UP000294933">
    <property type="component" value="Unassembled WGS sequence"/>
</dbReference>
<feature type="region of interest" description="Disordered" evidence="1">
    <location>
        <begin position="103"/>
        <end position="159"/>
    </location>
</feature>
<protein>
    <submittedName>
        <fullName evidence="2">Uncharacterized protein</fullName>
    </submittedName>
</protein>
<dbReference type="AlphaFoldDB" id="A0A4Y7PE08"/>
<reference evidence="2 3" key="1">
    <citation type="submission" date="2018-06" db="EMBL/GenBank/DDBJ databases">
        <title>A transcriptomic atlas of mushroom development highlights an independent origin of complex multicellularity.</title>
        <authorList>
            <consortium name="DOE Joint Genome Institute"/>
            <person name="Krizsan K."/>
            <person name="Almasi E."/>
            <person name="Merenyi Z."/>
            <person name="Sahu N."/>
            <person name="Viragh M."/>
            <person name="Koszo T."/>
            <person name="Mondo S."/>
            <person name="Kiss B."/>
            <person name="Balint B."/>
            <person name="Kues U."/>
            <person name="Barry K."/>
            <person name="Hegedus J.C."/>
            <person name="Henrissat B."/>
            <person name="Johnson J."/>
            <person name="Lipzen A."/>
            <person name="Ohm R."/>
            <person name="Nagy I."/>
            <person name="Pangilinan J."/>
            <person name="Yan J."/>
            <person name="Xiong Y."/>
            <person name="Grigoriev I.V."/>
            <person name="Hibbett D.S."/>
            <person name="Nagy L.G."/>
        </authorList>
    </citation>
    <scope>NUCLEOTIDE SEQUENCE [LARGE SCALE GENOMIC DNA]</scope>
    <source>
        <strain evidence="2 3">SZMC22713</strain>
    </source>
</reference>